<dbReference type="KEGG" id="swi:Swit_3422"/>
<gene>
    <name evidence="14" type="ordered locus">Swit_3422</name>
</gene>
<accession>A0A9J9LFB8</accession>
<dbReference type="InterPro" id="IPR036942">
    <property type="entry name" value="Beta-barrel_TonB_sf"/>
</dbReference>
<keyword evidence="4" id="KW-0410">Iron transport</keyword>
<keyword evidence="6" id="KW-0408">Iron</keyword>
<proteinExistence type="inferred from homology"/>
<evidence type="ECO:0000256" key="4">
    <source>
        <dbReference type="ARBA" id="ARBA00022496"/>
    </source>
</evidence>
<keyword evidence="15" id="KW-1185">Reference proteome</keyword>
<evidence type="ECO:0000256" key="2">
    <source>
        <dbReference type="ARBA" id="ARBA00022448"/>
    </source>
</evidence>
<keyword evidence="7" id="KW-0406">Ion transport</keyword>
<evidence type="ECO:0000313" key="14">
    <source>
        <dbReference type="EMBL" id="ABQ69768.1"/>
    </source>
</evidence>
<dbReference type="GO" id="GO:0006826">
    <property type="term" value="P:iron ion transport"/>
    <property type="evidence" value="ECO:0007669"/>
    <property type="project" value="UniProtKB-KW"/>
</dbReference>
<dbReference type="Proteomes" id="UP000001989">
    <property type="component" value="Chromosome"/>
</dbReference>
<dbReference type="InterPro" id="IPR012910">
    <property type="entry name" value="Plug_dom"/>
</dbReference>
<dbReference type="PANTHER" id="PTHR32552">
    <property type="entry name" value="FERRICHROME IRON RECEPTOR-RELATED"/>
    <property type="match status" value="1"/>
</dbReference>
<sequence>MKRSTRIQTIASLAALGWAGAAQAQSAAAQDPALDEIIVTAQKRSESVQDVPLAVSAVGGATLDRLGVGNPLQLGATVPNFNLQTNSGVTYIYLRGVGNNFLGLGIDSNVAYHANGVYIARPRAQVSSYFDVDRIEVVRGPQGDLYGRNATGGSINVITRKPTDAFSANATLSVGNYGLVQGEAGVGGAIVPGKVAVRAAGFFVDRGGYGKNEATGKDVDNRKEQAGRLTVELTPSEPLTIEIIADYFHANDAWGVVHQAGSGIPGALTLAESLGNFPSKIRNVVSGVDPNRKIRAWGVQGTATLDLADNMSLRSIAIAGSFCPCRADGRVSLSLASILRRSFSA</sequence>
<keyword evidence="12" id="KW-0732">Signal</keyword>
<name>A0A9J9LFB8_RHIWR</name>
<evidence type="ECO:0000256" key="3">
    <source>
        <dbReference type="ARBA" id="ARBA00022452"/>
    </source>
</evidence>
<dbReference type="GO" id="GO:0009279">
    <property type="term" value="C:cell outer membrane"/>
    <property type="evidence" value="ECO:0007669"/>
    <property type="project" value="UniProtKB-SubCell"/>
</dbReference>
<evidence type="ECO:0000256" key="9">
    <source>
        <dbReference type="ARBA" id="ARBA00023136"/>
    </source>
</evidence>
<dbReference type="PROSITE" id="PS52016">
    <property type="entry name" value="TONB_DEPENDENT_REC_3"/>
    <property type="match status" value="1"/>
</dbReference>
<evidence type="ECO:0000256" key="7">
    <source>
        <dbReference type="ARBA" id="ARBA00023065"/>
    </source>
</evidence>
<dbReference type="PANTHER" id="PTHR32552:SF81">
    <property type="entry name" value="TONB-DEPENDENT OUTER MEMBRANE RECEPTOR"/>
    <property type="match status" value="1"/>
</dbReference>
<reference evidence="14 15" key="1">
    <citation type="journal article" date="2010" name="J. Bacteriol.">
        <title>Genome sequence of the dioxin-mineralizing bacterium Sphingomonas wittichii RW1.</title>
        <authorList>
            <person name="Miller T.R."/>
            <person name="Delcher A.L."/>
            <person name="Salzberg S.L."/>
            <person name="Saunders E."/>
            <person name="Detter J.C."/>
            <person name="Halden R.U."/>
        </authorList>
    </citation>
    <scope>NUCLEOTIDE SEQUENCE [LARGE SCALE GENOMIC DNA]</scope>
    <source>
        <strain evidence="15">DSM 6014 / CCUG 31198 / JCM 15750 / NBRC 105917 / EY 4224 / RW1</strain>
    </source>
</reference>
<keyword evidence="9 11" id="KW-0472">Membrane</keyword>
<evidence type="ECO:0000256" key="11">
    <source>
        <dbReference type="PROSITE-ProRule" id="PRU01360"/>
    </source>
</evidence>
<feature type="domain" description="TonB-dependent receptor plug" evidence="13">
    <location>
        <begin position="48"/>
        <end position="153"/>
    </location>
</feature>
<organism evidence="14 15">
    <name type="scientific">Rhizorhabdus wittichii (strain DSM 6014 / CCUG 31198 / JCM 15750 / NBRC 105917 / EY 4224 / RW1)</name>
    <name type="common">Sphingomonas wittichii</name>
    <dbReference type="NCBI Taxonomy" id="392499"/>
    <lineage>
        <taxon>Bacteria</taxon>
        <taxon>Pseudomonadati</taxon>
        <taxon>Pseudomonadota</taxon>
        <taxon>Alphaproteobacteria</taxon>
        <taxon>Sphingomonadales</taxon>
        <taxon>Sphingomonadaceae</taxon>
        <taxon>Rhizorhabdus</taxon>
    </lineage>
</organism>
<comment type="subcellular location">
    <subcellularLocation>
        <location evidence="1 11">Cell outer membrane</location>
        <topology evidence="1 11">Multi-pass membrane protein</topology>
    </subcellularLocation>
</comment>
<dbReference type="InterPro" id="IPR039426">
    <property type="entry name" value="TonB-dep_rcpt-like"/>
</dbReference>
<dbReference type="AlphaFoldDB" id="A0A9J9LFB8"/>
<evidence type="ECO:0000256" key="5">
    <source>
        <dbReference type="ARBA" id="ARBA00022692"/>
    </source>
</evidence>
<keyword evidence="10 11" id="KW-0998">Cell outer membrane</keyword>
<evidence type="ECO:0000256" key="10">
    <source>
        <dbReference type="ARBA" id="ARBA00023237"/>
    </source>
</evidence>
<feature type="chain" id="PRO_5039904959" evidence="12">
    <location>
        <begin position="25"/>
        <end position="345"/>
    </location>
</feature>
<evidence type="ECO:0000259" key="13">
    <source>
        <dbReference type="Pfam" id="PF07715"/>
    </source>
</evidence>
<evidence type="ECO:0000256" key="8">
    <source>
        <dbReference type="ARBA" id="ARBA00023077"/>
    </source>
</evidence>
<dbReference type="EMBL" id="CP000699">
    <property type="protein sequence ID" value="ABQ69768.1"/>
    <property type="molecule type" value="Genomic_DNA"/>
</dbReference>
<keyword evidence="2 11" id="KW-0813">Transport</keyword>
<feature type="signal peptide" evidence="12">
    <location>
        <begin position="1"/>
        <end position="24"/>
    </location>
</feature>
<protein>
    <submittedName>
        <fullName evidence="14">TonB-dependent receptor, plug</fullName>
    </submittedName>
</protein>
<evidence type="ECO:0000256" key="6">
    <source>
        <dbReference type="ARBA" id="ARBA00023004"/>
    </source>
</evidence>
<dbReference type="OrthoDB" id="7208812at2"/>
<dbReference type="Gene3D" id="2.40.170.20">
    <property type="entry name" value="TonB-dependent receptor, beta-barrel domain"/>
    <property type="match status" value="1"/>
</dbReference>
<evidence type="ECO:0000256" key="1">
    <source>
        <dbReference type="ARBA" id="ARBA00004571"/>
    </source>
</evidence>
<evidence type="ECO:0000256" key="12">
    <source>
        <dbReference type="SAM" id="SignalP"/>
    </source>
</evidence>
<dbReference type="SUPFAM" id="SSF56935">
    <property type="entry name" value="Porins"/>
    <property type="match status" value="1"/>
</dbReference>
<evidence type="ECO:0000313" key="15">
    <source>
        <dbReference type="Proteomes" id="UP000001989"/>
    </source>
</evidence>
<keyword evidence="5 11" id="KW-0812">Transmembrane</keyword>
<dbReference type="Pfam" id="PF07715">
    <property type="entry name" value="Plug"/>
    <property type="match status" value="1"/>
</dbReference>
<keyword evidence="3 11" id="KW-1134">Transmembrane beta strand</keyword>
<keyword evidence="8" id="KW-0798">TonB box</keyword>
<keyword evidence="14" id="KW-0675">Receptor</keyword>
<comment type="similarity">
    <text evidence="11">Belongs to the TonB-dependent receptor family.</text>
</comment>